<keyword evidence="6 7" id="KW-0472">Membrane</keyword>
<dbReference type="AlphaFoldDB" id="A0A9N9C989"/>
<dbReference type="Pfam" id="PF07281">
    <property type="entry name" value="INSIG"/>
    <property type="match status" value="1"/>
</dbReference>
<keyword evidence="3 7" id="KW-0812">Transmembrane</keyword>
<keyword evidence="4" id="KW-0256">Endoplasmic reticulum</keyword>
<keyword evidence="9" id="KW-1185">Reference proteome</keyword>
<comment type="similarity">
    <text evidence="2">Belongs to the INSIG family.</text>
</comment>
<evidence type="ECO:0000256" key="6">
    <source>
        <dbReference type="ARBA" id="ARBA00023136"/>
    </source>
</evidence>
<dbReference type="Proteomes" id="UP000789375">
    <property type="component" value="Unassembled WGS sequence"/>
</dbReference>
<reference evidence="8" key="1">
    <citation type="submission" date="2021-06" db="EMBL/GenBank/DDBJ databases">
        <authorList>
            <person name="Kallberg Y."/>
            <person name="Tangrot J."/>
            <person name="Rosling A."/>
        </authorList>
    </citation>
    <scope>NUCLEOTIDE SEQUENCE</scope>
    <source>
        <strain evidence="8">87-6 pot B 2015</strain>
    </source>
</reference>
<sequence length="320" mass="35874">MSVCHPTSHFSPEPNSLDDTFSISIESLIKAATINKTPQNSSLSRVVKQAKFLRIHKRSKSSNSRIHFDKSKIVGKITNNSRGNLKSSNMSAVPRLTKLATNDNFSQPEILSYYPPRLLTLFLLGSFTSFVIDHLLTQNNITEYPKDITKLIDTAAWIPPICGASAVLVGSLFPLADYWFMRKPQDFQREWSNVMRCMGGFIGVAYAATKLPWSSNYQVSCTLALISIVLWFLFDRTLHGFMMSALFSSIGTGVMYMLVSNGIYSFTHADFLGVRSWIPCILYSSCVCFGTIGRQLMIVPEEWFEKVDGEVVVTKNSKAE</sequence>
<organism evidence="8 9">
    <name type="scientific">Funneliformis mosseae</name>
    <name type="common">Endomycorrhizal fungus</name>
    <name type="synonym">Glomus mosseae</name>
    <dbReference type="NCBI Taxonomy" id="27381"/>
    <lineage>
        <taxon>Eukaryota</taxon>
        <taxon>Fungi</taxon>
        <taxon>Fungi incertae sedis</taxon>
        <taxon>Mucoromycota</taxon>
        <taxon>Glomeromycotina</taxon>
        <taxon>Glomeromycetes</taxon>
        <taxon>Glomerales</taxon>
        <taxon>Glomeraceae</taxon>
        <taxon>Funneliformis</taxon>
    </lineage>
</organism>
<evidence type="ECO:0000256" key="5">
    <source>
        <dbReference type="ARBA" id="ARBA00022989"/>
    </source>
</evidence>
<evidence type="ECO:0000313" key="9">
    <source>
        <dbReference type="Proteomes" id="UP000789375"/>
    </source>
</evidence>
<keyword evidence="5 7" id="KW-1133">Transmembrane helix</keyword>
<feature type="transmembrane region" description="Helical" evidence="7">
    <location>
        <begin position="241"/>
        <end position="264"/>
    </location>
</feature>
<feature type="transmembrane region" description="Helical" evidence="7">
    <location>
        <begin position="215"/>
        <end position="234"/>
    </location>
</feature>
<evidence type="ECO:0000256" key="1">
    <source>
        <dbReference type="ARBA" id="ARBA00004477"/>
    </source>
</evidence>
<gene>
    <name evidence="8" type="ORF">FMOSSE_LOCUS8675</name>
</gene>
<comment type="subcellular location">
    <subcellularLocation>
        <location evidence="1">Endoplasmic reticulum membrane</location>
        <topology evidence="1">Multi-pass membrane protein</topology>
    </subcellularLocation>
</comment>
<dbReference type="InterPro" id="IPR025929">
    <property type="entry name" value="INSIG_fam"/>
</dbReference>
<evidence type="ECO:0000256" key="2">
    <source>
        <dbReference type="ARBA" id="ARBA00007475"/>
    </source>
</evidence>
<feature type="transmembrane region" description="Helical" evidence="7">
    <location>
        <begin position="157"/>
        <end position="181"/>
    </location>
</feature>
<feature type="transmembrane region" description="Helical" evidence="7">
    <location>
        <begin position="276"/>
        <end position="293"/>
    </location>
</feature>
<proteinExistence type="inferred from homology"/>
<dbReference type="PANTHER" id="PTHR15301:SF3">
    <property type="entry name" value="PROTEIN NSG1-RELATED"/>
    <property type="match status" value="1"/>
</dbReference>
<evidence type="ECO:0000313" key="8">
    <source>
        <dbReference type="EMBL" id="CAG8595637.1"/>
    </source>
</evidence>
<feature type="transmembrane region" description="Helical" evidence="7">
    <location>
        <begin position="118"/>
        <end position="137"/>
    </location>
</feature>
<evidence type="ECO:0000256" key="3">
    <source>
        <dbReference type="ARBA" id="ARBA00022692"/>
    </source>
</evidence>
<protein>
    <submittedName>
        <fullName evidence="8">5725_t:CDS:1</fullName>
    </submittedName>
</protein>
<accession>A0A9N9C989</accession>
<comment type="caution">
    <text evidence="8">The sequence shown here is derived from an EMBL/GenBank/DDBJ whole genome shotgun (WGS) entry which is preliminary data.</text>
</comment>
<evidence type="ECO:0000256" key="4">
    <source>
        <dbReference type="ARBA" id="ARBA00022824"/>
    </source>
</evidence>
<evidence type="ECO:0000256" key="7">
    <source>
        <dbReference type="SAM" id="Phobius"/>
    </source>
</evidence>
<name>A0A9N9C989_FUNMO</name>
<dbReference type="GO" id="GO:0016126">
    <property type="term" value="P:sterol biosynthetic process"/>
    <property type="evidence" value="ECO:0007669"/>
    <property type="project" value="TreeGrafter"/>
</dbReference>
<dbReference type="EMBL" id="CAJVPP010002302">
    <property type="protein sequence ID" value="CAG8595637.1"/>
    <property type="molecule type" value="Genomic_DNA"/>
</dbReference>
<dbReference type="GO" id="GO:0005789">
    <property type="term" value="C:endoplasmic reticulum membrane"/>
    <property type="evidence" value="ECO:0007669"/>
    <property type="project" value="UniProtKB-SubCell"/>
</dbReference>
<dbReference type="PANTHER" id="PTHR15301">
    <property type="entry name" value="INSULIN-INDUCED GENE 1"/>
    <property type="match status" value="1"/>
</dbReference>